<feature type="transmembrane region" description="Helical" evidence="7">
    <location>
        <begin position="104"/>
        <end position="124"/>
    </location>
</feature>
<name>A0A9W9HTQ1_9EURO</name>
<accession>A0A9W9HTQ1</accession>
<dbReference type="Pfam" id="PF08592">
    <property type="entry name" value="Anthrone_oxy"/>
    <property type="match status" value="1"/>
</dbReference>
<dbReference type="InterPro" id="IPR013901">
    <property type="entry name" value="Anthrone_oxy"/>
</dbReference>
<evidence type="ECO:0000256" key="5">
    <source>
        <dbReference type="ARBA" id="ARBA00023136"/>
    </source>
</evidence>
<keyword evidence="4" id="KW-0560">Oxidoreductase</keyword>
<dbReference type="EMBL" id="JAPQKN010000006">
    <property type="protein sequence ID" value="KAJ5157232.1"/>
    <property type="molecule type" value="Genomic_DNA"/>
</dbReference>
<reference evidence="8" key="2">
    <citation type="journal article" date="2023" name="IMA Fungus">
        <title>Comparative genomic study of the Penicillium genus elucidates a diverse pangenome and 15 lateral gene transfer events.</title>
        <authorList>
            <person name="Petersen C."/>
            <person name="Sorensen T."/>
            <person name="Nielsen M.R."/>
            <person name="Sondergaard T.E."/>
            <person name="Sorensen J.L."/>
            <person name="Fitzpatrick D.A."/>
            <person name="Frisvad J.C."/>
            <person name="Nielsen K.L."/>
        </authorList>
    </citation>
    <scope>NUCLEOTIDE SEQUENCE</scope>
    <source>
        <strain evidence="8">IBT 26290</strain>
    </source>
</reference>
<evidence type="ECO:0000256" key="3">
    <source>
        <dbReference type="ARBA" id="ARBA00022989"/>
    </source>
</evidence>
<dbReference type="RefSeq" id="XP_056540221.1">
    <property type="nucleotide sequence ID" value="XM_056690456.1"/>
</dbReference>
<evidence type="ECO:0000256" key="1">
    <source>
        <dbReference type="ARBA" id="ARBA00004141"/>
    </source>
</evidence>
<protein>
    <recommendedName>
        <fullName evidence="10">Anthrone oxygenase</fullName>
    </recommendedName>
</protein>
<evidence type="ECO:0000256" key="6">
    <source>
        <dbReference type="ARBA" id="ARBA00034313"/>
    </source>
</evidence>
<dbReference type="GO" id="GO:0016020">
    <property type="term" value="C:membrane"/>
    <property type="evidence" value="ECO:0007669"/>
    <property type="project" value="UniProtKB-SubCell"/>
</dbReference>
<evidence type="ECO:0000313" key="8">
    <source>
        <dbReference type="EMBL" id="KAJ5157232.1"/>
    </source>
</evidence>
<keyword evidence="4" id="KW-0503">Monooxygenase</keyword>
<feature type="transmembrane region" description="Helical" evidence="7">
    <location>
        <begin position="73"/>
        <end position="92"/>
    </location>
</feature>
<evidence type="ECO:0008006" key="10">
    <source>
        <dbReference type="Google" id="ProtNLM"/>
    </source>
</evidence>
<dbReference type="PANTHER" id="PTHR35042">
    <property type="entry name" value="ANTHRONE OXYGENASE ENCC"/>
    <property type="match status" value="1"/>
</dbReference>
<dbReference type="AlphaFoldDB" id="A0A9W9HTQ1"/>
<keyword evidence="3 7" id="KW-1133">Transmembrane helix</keyword>
<evidence type="ECO:0000256" key="4">
    <source>
        <dbReference type="ARBA" id="ARBA00023033"/>
    </source>
</evidence>
<keyword evidence="2 7" id="KW-0812">Transmembrane</keyword>
<evidence type="ECO:0000256" key="2">
    <source>
        <dbReference type="ARBA" id="ARBA00022692"/>
    </source>
</evidence>
<evidence type="ECO:0000313" key="9">
    <source>
        <dbReference type="Proteomes" id="UP001149163"/>
    </source>
</evidence>
<dbReference type="GO" id="GO:0004497">
    <property type="term" value="F:monooxygenase activity"/>
    <property type="evidence" value="ECO:0007669"/>
    <property type="project" value="UniProtKB-KW"/>
</dbReference>
<dbReference type="OrthoDB" id="5954308at2759"/>
<evidence type="ECO:0000256" key="7">
    <source>
        <dbReference type="SAM" id="Phobius"/>
    </source>
</evidence>
<keyword evidence="5 7" id="KW-0472">Membrane</keyword>
<proteinExistence type="inferred from homology"/>
<sequence>IMTDITIAQAIGTLGCSFAAGGVMTISIMGIPSLALPARHPPGATLPAGERPGTPVAHLTHQWLAVYERGKRIYPAISIVASLANGYLAWALRGTPAPASIGQSWTSLYVTAAVATLGILPWTVAVMKSTNDRLRVHATRDDAALAEGTQGMVFSTTEKARRAKEDDEVPGLLWKWAELNFYRSLFPLVGAAIGFCGAVWMK</sequence>
<comment type="subcellular location">
    <subcellularLocation>
        <location evidence="1">Membrane</location>
        <topology evidence="1">Multi-pass membrane protein</topology>
    </subcellularLocation>
</comment>
<comment type="caution">
    <text evidence="8">The sequence shown here is derived from an EMBL/GenBank/DDBJ whole genome shotgun (WGS) entry which is preliminary data.</text>
</comment>
<feature type="transmembrane region" description="Helical" evidence="7">
    <location>
        <begin position="7"/>
        <end position="31"/>
    </location>
</feature>
<keyword evidence="9" id="KW-1185">Reference proteome</keyword>
<dbReference type="GeneID" id="81429632"/>
<feature type="transmembrane region" description="Helical" evidence="7">
    <location>
        <begin position="181"/>
        <end position="201"/>
    </location>
</feature>
<dbReference type="PANTHER" id="PTHR35042:SF1">
    <property type="entry name" value="DUF1772-DOMAIN-CONTAINING PROTEIN"/>
    <property type="match status" value="1"/>
</dbReference>
<gene>
    <name evidence="8" type="ORF">N7482_008332</name>
</gene>
<feature type="non-terminal residue" evidence="8">
    <location>
        <position position="202"/>
    </location>
</feature>
<comment type="similarity">
    <text evidence="6">Belongs to the anthrone oxygenase family.</text>
</comment>
<organism evidence="8 9">
    <name type="scientific">Penicillium canariense</name>
    <dbReference type="NCBI Taxonomy" id="189055"/>
    <lineage>
        <taxon>Eukaryota</taxon>
        <taxon>Fungi</taxon>
        <taxon>Dikarya</taxon>
        <taxon>Ascomycota</taxon>
        <taxon>Pezizomycotina</taxon>
        <taxon>Eurotiomycetes</taxon>
        <taxon>Eurotiomycetidae</taxon>
        <taxon>Eurotiales</taxon>
        <taxon>Aspergillaceae</taxon>
        <taxon>Penicillium</taxon>
    </lineage>
</organism>
<dbReference type="Proteomes" id="UP001149163">
    <property type="component" value="Unassembled WGS sequence"/>
</dbReference>
<reference evidence="8" key="1">
    <citation type="submission" date="2022-11" db="EMBL/GenBank/DDBJ databases">
        <authorList>
            <person name="Petersen C."/>
        </authorList>
    </citation>
    <scope>NUCLEOTIDE SEQUENCE</scope>
    <source>
        <strain evidence="8">IBT 26290</strain>
    </source>
</reference>